<reference evidence="10 11" key="1">
    <citation type="submission" date="2022-05" db="EMBL/GenBank/DDBJ databases">
        <authorList>
            <consortium name="Genoscope - CEA"/>
            <person name="William W."/>
        </authorList>
    </citation>
    <scope>NUCLEOTIDE SEQUENCE [LARGE SCALE GENOMIC DNA]</scope>
</reference>
<feature type="domain" description="TRPM SLOG" evidence="8">
    <location>
        <begin position="364"/>
        <end position="530"/>
    </location>
</feature>
<evidence type="ECO:0000256" key="6">
    <source>
        <dbReference type="ARBA" id="ARBA00023136"/>
    </source>
</evidence>
<protein>
    <recommendedName>
        <fullName evidence="12">TRPM SLOG domain-containing protein</fullName>
    </recommendedName>
</protein>
<evidence type="ECO:0000259" key="8">
    <source>
        <dbReference type="Pfam" id="PF18139"/>
    </source>
</evidence>
<dbReference type="InterPro" id="IPR057366">
    <property type="entry name" value="TRPM-like"/>
</dbReference>
<evidence type="ECO:0000256" key="7">
    <source>
        <dbReference type="ARBA" id="ARBA00023303"/>
    </source>
</evidence>
<accession>A0ABN8MNI3</accession>
<evidence type="ECO:0000256" key="1">
    <source>
        <dbReference type="ARBA" id="ARBA00004141"/>
    </source>
</evidence>
<feature type="domain" description="TRPM-like" evidence="9">
    <location>
        <begin position="686"/>
        <end position="813"/>
    </location>
</feature>
<dbReference type="EMBL" id="CALNXK010000001">
    <property type="protein sequence ID" value="CAH3032503.1"/>
    <property type="molecule type" value="Genomic_DNA"/>
</dbReference>
<keyword evidence="5" id="KW-0406">Ion transport</keyword>
<dbReference type="PANTHER" id="PTHR13800:SF1">
    <property type="entry name" value="TRANSIENT RECEPTOR POTENTIAL CATION CHANNEL TRPM"/>
    <property type="match status" value="1"/>
</dbReference>
<evidence type="ECO:0000313" key="10">
    <source>
        <dbReference type="EMBL" id="CAH3032503.1"/>
    </source>
</evidence>
<keyword evidence="3" id="KW-0812">Transmembrane</keyword>
<proteinExistence type="predicted"/>
<dbReference type="Pfam" id="PF18139">
    <property type="entry name" value="LSDAT_euk"/>
    <property type="match status" value="2"/>
</dbReference>
<sequence length="829" mass="94182">MKGLKLKLYRYPSVMLLLTHWTFIPKTGRIFTMVAVVVVQRSPMETSAIEWKVSEHTEIDGPTDAFGQLEFTGAGQASRAKFIRISDDTDPEDILRLLQGEWKLESPKLVISVTGGAKNFVMHPKLKDLFRQGLLKAATTTGAWIITGGINTGVMRHVGEAVKGHTVMSRGAMLTDKTPQVHLIGIVPWGIVEHRSELTGTVRSILKGTYFSNSHFVYRVLCLSIACRLSFFCEHNKLETMFQCQLDSGATSSKKDEQELFTKKKNGETGTKRALEGRQNVVKTSVTHSPAARVPLLYGFYQISLYEAISKLTKFWMQFSAIAISACPLEALLQNILESNLQKKSSETTSYEHFLPNQRWWDLVTYHMTSSLEIQGSCIDNNHSHFLLVDDGTEGEYGGEIAFRARFQNCLANKEISKRYNNLDENSQNDRPNGIPVVLLVLEGGLNTISTMLESVTSTPAVPVVIVDGSGRAADILAYAYSLFIEYEGFDMKHFLQVAEHEILEMRIKKAFPGLSETELSKCYSNVLECVKKSPYITICHMDDDGIDIDKSILKAILKAQIALPSYQLDLALTWNRADIARTEIFTKGRKWKMETLEDKMEDALISNRVEFVDLLLEKGVSMRKLLTTDRLNNLFKAVTRKGLPSRVVLEQLIVKGKIDHEGFNFLDVIEALWPHLWATHQEDDDMYHVRKRIEDDPYEALLLWSVRSNMQKMALFMWERGEKNLARALIAGKVYKLMAKLTHRDDAKADVTDELTANFEEFKRLSVAFLDQCFRTNKDRTKQLLIYNLENWGGQNCLSLAYAIEHEEFIAHVSCQHVLNEIWMGYIR</sequence>
<keyword evidence="6" id="KW-0472">Membrane</keyword>
<evidence type="ECO:0000313" key="11">
    <source>
        <dbReference type="Proteomes" id="UP001159405"/>
    </source>
</evidence>
<keyword evidence="4" id="KW-1133">Transmembrane helix</keyword>
<name>A0ABN8MNI3_9CNID</name>
<dbReference type="InterPro" id="IPR041491">
    <property type="entry name" value="TRPM_SLOG"/>
</dbReference>
<keyword evidence="11" id="KW-1185">Reference proteome</keyword>
<feature type="domain" description="TRPM-like" evidence="9">
    <location>
        <begin position="584"/>
        <end position="646"/>
    </location>
</feature>
<dbReference type="PANTHER" id="PTHR13800">
    <property type="entry name" value="TRANSIENT RECEPTOR POTENTIAL CATION CHANNEL, SUBFAMILY M, MEMBER 6"/>
    <property type="match status" value="1"/>
</dbReference>
<feature type="domain" description="TRPM SLOG" evidence="8">
    <location>
        <begin position="80"/>
        <end position="203"/>
    </location>
</feature>
<gene>
    <name evidence="10" type="ORF">PLOB_00000579</name>
</gene>
<keyword evidence="2" id="KW-0813">Transport</keyword>
<keyword evidence="7" id="KW-0407">Ion channel</keyword>
<comment type="caution">
    <text evidence="10">The sequence shown here is derived from an EMBL/GenBank/DDBJ whole genome shotgun (WGS) entry which is preliminary data.</text>
</comment>
<organism evidence="10 11">
    <name type="scientific">Porites lobata</name>
    <dbReference type="NCBI Taxonomy" id="104759"/>
    <lineage>
        <taxon>Eukaryota</taxon>
        <taxon>Metazoa</taxon>
        <taxon>Cnidaria</taxon>
        <taxon>Anthozoa</taxon>
        <taxon>Hexacorallia</taxon>
        <taxon>Scleractinia</taxon>
        <taxon>Fungiina</taxon>
        <taxon>Poritidae</taxon>
        <taxon>Porites</taxon>
    </lineage>
</organism>
<evidence type="ECO:0000256" key="3">
    <source>
        <dbReference type="ARBA" id="ARBA00022692"/>
    </source>
</evidence>
<evidence type="ECO:0008006" key="12">
    <source>
        <dbReference type="Google" id="ProtNLM"/>
    </source>
</evidence>
<dbReference type="Pfam" id="PF25508">
    <property type="entry name" value="TRPM2"/>
    <property type="match status" value="2"/>
</dbReference>
<dbReference type="InterPro" id="IPR050927">
    <property type="entry name" value="TRPM"/>
</dbReference>
<evidence type="ECO:0000256" key="4">
    <source>
        <dbReference type="ARBA" id="ARBA00022989"/>
    </source>
</evidence>
<comment type="subcellular location">
    <subcellularLocation>
        <location evidence="1">Membrane</location>
        <topology evidence="1">Multi-pass membrane protein</topology>
    </subcellularLocation>
</comment>
<evidence type="ECO:0000259" key="9">
    <source>
        <dbReference type="Pfam" id="PF25508"/>
    </source>
</evidence>
<dbReference type="Proteomes" id="UP001159405">
    <property type="component" value="Unassembled WGS sequence"/>
</dbReference>
<evidence type="ECO:0000256" key="2">
    <source>
        <dbReference type="ARBA" id="ARBA00022448"/>
    </source>
</evidence>
<evidence type="ECO:0000256" key="5">
    <source>
        <dbReference type="ARBA" id="ARBA00023065"/>
    </source>
</evidence>